<dbReference type="SUPFAM" id="SSF56349">
    <property type="entry name" value="DNA breaking-rejoining enzymes"/>
    <property type="match status" value="1"/>
</dbReference>
<reference evidence="9 10" key="1">
    <citation type="submission" date="2023-02" db="EMBL/GenBank/DDBJ databases">
        <title>Genome Sequence of L. cardiaca H63T.</title>
        <authorList>
            <person name="Lopez A.E."/>
            <person name="Cianciotto N.P."/>
        </authorList>
    </citation>
    <scope>NUCLEOTIDE SEQUENCE [LARGE SCALE GENOMIC DNA]</scope>
    <source>
        <strain evidence="9 10">H63</strain>
    </source>
</reference>
<dbReference type="SUPFAM" id="SSF55869">
    <property type="entry name" value="DNA topoisomerase I domain"/>
    <property type="match status" value="1"/>
</dbReference>
<evidence type="ECO:0000256" key="6">
    <source>
        <dbReference type="ARBA" id="ARBA00023235"/>
    </source>
</evidence>
<dbReference type="Gene3D" id="3.90.15.10">
    <property type="entry name" value="Topoisomerase I, Chain A, domain 3"/>
    <property type="match status" value="1"/>
</dbReference>
<organism evidence="9 10">
    <name type="scientific">Legionella cardiaca</name>
    <dbReference type="NCBI Taxonomy" id="1071983"/>
    <lineage>
        <taxon>Bacteria</taxon>
        <taxon>Pseudomonadati</taxon>
        <taxon>Pseudomonadota</taxon>
        <taxon>Gammaproteobacteria</taxon>
        <taxon>Legionellales</taxon>
        <taxon>Legionellaceae</taxon>
        <taxon>Legionella</taxon>
    </lineage>
</organism>
<evidence type="ECO:0000256" key="4">
    <source>
        <dbReference type="ARBA" id="ARBA00023029"/>
    </source>
</evidence>
<proteinExistence type="inferred from homology"/>
<dbReference type="InterPro" id="IPR001631">
    <property type="entry name" value="TopoI"/>
</dbReference>
<dbReference type="PROSITE" id="PS52038">
    <property type="entry name" value="TOPO_IB_2"/>
    <property type="match status" value="1"/>
</dbReference>
<gene>
    <name evidence="9" type="ORF">PXX05_04205</name>
</gene>
<sequence>MDISLYSTEECEKIAKDASLRYVNDTLPGISRKKTKKGFNYYYPTGKLITDANELQRIQKLAIPPAYHDVWICPFSNGHIQVTARDDKNRKQYRYHPLWQKIRQQQKFHMMVAFGKAIPKIREHVNEHLSKPANLSKEQIICAIIFLLDKSCIRIGNLIYAKENKSYGLTTLRKKHLSIDKNKISLEFEGKNSKIWHIDLKDKKIIKVLKKCEEIPGYEVFKYRDTNNNLNIVTSQEINGYLQKLTKQPFTAKDFRTWFACRETFSRLINFALKEKPTIQRLNEVLLEVSELLGHTPKICQKNYVHPEILNWWQQGKLSQWANRNQSRIFSLDEDGLLLYWLQKLPKKITIKKEK</sequence>
<dbReference type="InterPro" id="IPR049331">
    <property type="entry name" value="Top1B_N_bact"/>
</dbReference>
<dbReference type="Pfam" id="PF01028">
    <property type="entry name" value="Topoisom_I"/>
    <property type="match status" value="1"/>
</dbReference>
<comment type="similarity">
    <text evidence="2">Belongs to the type IB topoisomerase family.</text>
</comment>
<evidence type="ECO:0000313" key="9">
    <source>
        <dbReference type="EMBL" id="WED43995.1"/>
    </source>
</evidence>
<keyword evidence="4" id="KW-0799">Topoisomerase</keyword>
<evidence type="ECO:0000259" key="8">
    <source>
        <dbReference type="Pfam" id="PF21338"/>
    </source>
</evidence>
<evidence type="ECO:0000259" key="7">
    <source>
        <dbReference type="Pfam" id="PF01028"/>
    </source>
</evidence>
<dbReference type="InterPro" id="IPR011010">
    <property type="entry name" value="DNA_brk_join_enz"/>
</dbReference>
<name>A0ABY8ATJ5_9GAMM</name>
<evidence type="ECO:0000256" key="1">
    <source>
        <dbReference type="ARBA" id="ARBA00000213"/>
    </source>
</evidence>
<dbReference type="RefSeq" id="WP_275089810.1">
    <property type="nucleotide sequence ID" value="NZ_CP119078.1"/>
</dbReference>
<dbReference type="Proteomes" id="UP001222087">
    <property type="component" value="Chromosome"/>
</dbReference>
<evidence type="ECO:0000256" key="5">
    <source>
        <dbReference type="ARBA" id="ARBA00023125"/>
    </source>
</evidence>
<evidence type="ECO:0000313" key="10">
    <source>
        <dbReference type="Proteomes" id="UP001222087"/>
    </source>
</evidence>
<dbReference type="InterPro" id="IPR014711">
    <property type="entry name" value="TopoI_cat_a-hlx-sub_euk"/>
</dbReference>
<accession>A0ABY8ATJ5</accession>
<comment type="catalytic activity">
    <reaction evidence="1">
        <text>ATP-independent breakage of single-stranded DNA, followed by passage and rejoining.</text>
        <dbReference type="EC" id="5.6.2.1"/>
    </reaction>
</comment>
<protein>
    <recommendedName>
        <fullName evidence="3">DNA topoisomerase</fullName>
        <ecNumber evidence="3">5.6.2.1</ecNumber>
    </recommendedName>
</protein>
<dbReference type="InterPro" id="IPR035447">
    <property type="entry name" value="DNA_topo_I_N_sf"/>
</dbReference>
<evidence type="ECO:0000256" key="3">
    <source>
        <dbReference type="ARBA" id="ARBA00012891"/>
    </source>
</evidence>
<keyword evidence="5" id="KW-0238">DNA-binding</keyword>
<dbReference type="EMBL" id="CP119078">
    <property type="protein sequence ID" value="WED43995.1"/>
    <property type="molecule type" value="Genomic_DNA"/>
</dbReference>
<evidence type="ECO:0000256" key="2">
    <source>
        <dbReference type="ARBA" id="ARBA00006645"/>
    </source>
</evidence>
<dbReference type="InterPro" id="IPR013500">
    <property type="entry name" value="TopoI_cat_euk"/>
</dbReference>
<dbReference type="PRINTS" id="PR00416">
    <property type="entry name" value="EUTPISMRASEI"/>
</dbReference>
<dbReference type="Gene3D" id="3.30.66.10">
    <property type="entry name" value="DNA topoisomerase I domain"/>
    <property type="match status" value="1"/>
</dbReference>
<feature type="domain" description="DNA topoisomerase I catalytic core eukaryotic-type" evidence="7">
    <location>
        <begin position="102"/>
        <end position="310"/>
    </location>
</feature>
<dbReference type="Pfam" id="PF21338">
    <property type="entry name" value="Top1B_N_bact"/>
    <property type="match status" value="1"/>
</dbReference>
<feature type="domain" description="DNA topoisomerase IB N-terminal" evidence="8">
    <location>
        <begin position="38"/>
        <end position="86"/>
    </location>
</feature>
<keyword evidence="6" id="KW-0413">Isomerase</keyword>
<keyword evidence="10" id="KW-1185">Reference proteome</keyword>
<dbReference type="EC" id="5.6.2.1" evidence="3"/>
<dbReference type="Gene3D" id="1.10.132.120">
    <property type="match status" value="1"/>
</dbReference>